<protein>
    <recommendedName>
        <fullName evidence="7">O-methyltransferase domain-containing protein</fullName>
    </recommendedName>
</protein>
<dbReference type="EMBL" id="KL198098">
    <property type="protein sequence ID" value="KDQ07942.1"/>
    <property type="molecule type" value="Genomic_DNA"/>
</dbReference>
<proteinExistence type="inferred from homology"/>
<keyword evidence="3" id="KW-0949">S-adenosyl-L-methionine</keyword>
<comment type="similarity">
    <text evidence="4">Belongs to the class I-like SAM-binding methyltransferase superfamily. Cation-dependent O-methyltransferase family.</text>
</comment>
<dbReference type="STRING" id="930990.A0A067M7V4"/>
<dbReference type="PANTHER" id="PTHR10509:SF14">
    <property type="entry name" value="CAFFEOYL-COA O-METHYLTRANSFERASE 3-RELATED"/>
    <property type="match status" value="1"/>
</dbReference>
<sequence>MSTPTHNPRDEESITFDDWERSDRFHNDHLIAHDPALAFALENSAKEGLQPAPIGAKKIIEVRTLGGYAAIWMVKALPADGELIAIEISAERAKVARDNIETLVIEGAGIDVLATLGPNETFDMVFVDAESGLAYFQEAKRLLRKGGIIIVDNVVRNGEVANPNIKTSHIKGVRKLPAHLKTDNSVDATTIATVGEKGFDGFLYAYKV</sequence>
<dbReference type="PANTHER" id="PTHR10509">
    <property type="entry name" value="O-METHYLTRANSFERASE-RELATED"/>
    <property type="match status" value="1"/>
</dbReference>
<dbReference type="PROSITE" id="PS51682">
    <property type="entry name" value="SAM_OMT_I"/>
    <property type="match status" value="1"/>
</dbReference>
<dbReference type="GO" id="GO:0032259">
    <property type="term" value="P:methylation"/>
    <property type="evidence" value="ECO:0007669"/>
    <property type="project" value="UniProtKB-KW"/>
</dbReference>
<keyword evidence="6" id="KW-1185">Reference proteome</keyword>
<dbReference type="FunCoup" id="A0A067M7V4">
    <property type="interactions" value="82"/>
</dbReference>
<reference evidence="6" key="1">
    <citation type="journal article" date="2014" name="Proc. Natl. Acad. Sci. U.S.A.">
        <title>Extensive sampling of basidiomycete genomes demonstrates inadequacy of the white-rot/brown-rot paradigm for wood decay fungi.</title>
        <authorList>
            <person name="Riley R."/>
            <person name="Salamov A.A."/>
            <person name="Brown D.W."/>
            <person name="Nagy L.G."/>
            <person name="Floudas D."/>
            <person name="Held B.W."/>
            <person name="Levasseur A."/>
            <person name="Lombard V."/>
            <person name="Morin E."/>
            <person name="Otillar R."/>
            <person name="Lindquist E.A."/>
            <person name="Sun H."/>
            <person name="LaButti K.M."/>
            <person name="Schmutz J."/>
            <person name="Jabbour D."/>
            <person name="Luo H."/>
            <person name="Baker S.E."/>
            <person name="Pisabarro A.G."/>
            <person name="Walton J.D."/>
            <person name="Blanchette R.A."/>
            <person name="Henrissat B."/>
            <person name="Martin F."/>
            <person name="Cullen D."/>
            <person name="Hibbett D.S."/>
            <person name="Grigoriev I.V."/>
        </authorList>
    </citation>
    <scope>NUCLEOTIDE SEQUENCE [LARGE SCALE GENOMIC DNA]</scope>
    <source>
        <strain evidence="6">FD-172 SS1</strain>
    </source>
</reference>
<dbReference type="Pfam" id="PF01596">
    <property type="entry name" value="Methyltransf_3"/>
    <property type="match status" value="1"/>
</dbReference>
<accession>A0A067M7V4</accession>
<dbReference type="CDD" id="cd02440">
    <property type="entry name" value="AdoMet_MTases"/>
    <property type="match status" value="1"/>
</dbReference>
<evidence type="ECO:0008006" key="7">
    <source>
        <dbReference type="Google" id="ProtNLM"/>
    </source>
</evidence>
<dbReference type="GO" id="GO:0008757">
    <property type="term" value="F:S-adenosylmethionine-dependent methyltransferase activity"/>
    <property type="evidence" value="ECO:0007669"/>
    <property type="project" value="TreeGrafter"/>
</dbReference>
<organism evidence="5 6">
    <name type="scientific">Botryobasidium botryosum (strain FD-172 SS1)</name>
    <dbReference type="NCBI Taxonomy" id="930990"/>
    <lineage>
        <taxon>Eukaryota</taxon>
        <taxon>Fungi</taxon>
        <taxon>Dikarya</taxon>
        <taxon>Basidiomycota</taxon>
        <taxon>Agaricomycotina</taxon>
        <taxon>Agaricomycetes</taxon>
        <taxon>Cantharellales</taxon>
        <taxon>Botryobasidiaceae</taxon>
        <taxon>Botryobasidium</taxon>
    </lineage>
</organism>
<keyword evidence="2" id="KW-0808">Transferase</keyword>
<dbReference type="HOGENOM" id="CLU_067676_8_0_1"/>
<evidence type="ECO:0000256" key="3">
    <source>
        <dbReference type="ARBA" id="ARBA00022691"/>
    </source>
</evidence>
<evidence type="ECO:0000313" key="5">
    <source>
        <dbReference type="EMBL" id="KDQ07942.1"/>
    </source>
</evidence>
<gene>
    <name evidence="5" type="ORF">BOTBODRAFT_48504</name>
</gene>
<keyword evidence="1" id="KW-0489">Methyltransferase</keyword>
<dbReference type="Proteomes" id="UP000027195">
    <property type="component" value="Unassembled WGS sequence"/>
</dbReference>
<evidence type="ECO:0000256" key="2">
    <source>
        <dbReference type="ARBA" id="ARBA00022679"/>
    </source>
</evidence>
<evidence type="ECO:0000313" key="6">
    <source>
        <dbReference type="Proteomes" id="UP000027195"/>
    </source>
</evidence>
<dbReference type="InterPro" id="IPR050362">
    <property type="entry name" value="Cation-dep_OMT"/>
</dbReference>
<dbReference type="Gene3D" id="3.40.50.150">
    <property type="entry name" value="Vaccinia Virus protein VP39"/>
    <property type="match status" value="1"/>
</dbReference>
<dbReference type="InParanoid" id="A0A067M7V4"/>
<dbReference type="InterPro" id="IPR029063">
    <property type="entry name" value="SAM-dependent_MTases_sf"/>
</dbReference>
<evidence type="ECO:0000256" key="4">
    <source>
        <dbReference type="ARBA" id="ARBA00023453"/>
    </source>
</evidence>
<dbReference type="InterPro" id="IPR002935">
    <property type="entry name" value="SAM_O-MeTrfase"/>
</dbReference>
<evidence type="ECO:0000256" key="1">
    <source>
        <dbReference type="ARBA" id="ARBA00022603"/>
    </source>
</evidence>
<dbReference type="OrthoDB" id="10251242at2759"/>
<dbReference type="SUPFAM" id="SSF53335">
    <property type="entry name" value="S-adenosyl-L-methionine-dependent methyltransferases"/>
    <property type="match status" value="1"/>
</dbReference>
<dbReference type="AlphaFoldDB" id="A0A067M7V4"/>
<dbReference type="GO" id="GO:0008171">
    <property type="term" value="F:O-methyltransferase activity"/>
    <property type="evidence" value="ECO:0007669"/>
    <property type="project" value="InterPro"/>
</dbReference>
<name>A0A067M7V4_BOTB1</name>